<keyword evidence="5 6" id="KW-0472">Membrane</keyword>
<feature type="transmembrane region" description="Helical" evidence="6">
    <location>
        <begin position="168"/>
        <end position="193"/>
    </location>
</feature>
<dbReference type="GO" id="GO:0005886">
    <property type="term" value="C:plasma membrane"/>
    <property type="evidence" value="ECO:0007669"/>
    <property type="project" value="UniProtKB-SubCell"/>
</dbReference>
<sequence length="245" mass="26949">DSGKRLIAVGRYKYKDAYEMDGKKYVTLENEEYEICGVIGSSTSDYYDYKMVLNIDCLGTNVMNEICRKDSYTIELSSNITSLDNSYSAVFGNIRSVDAKSQINAKKLNSKGESDVVKALQGENMKINVMVYVFCIFNCLLMSQFWLIQRSREIAVKKIYGMSDSRIIGAMACNILALSVTALIIFAVSAVIINVVTAGAGIITVNLTTLLTTIAAIAVTIILSMAYPVIKILHYDSVEVLGSDD</sequence>
<feature type="domain" description="ABC3 transporter permease C-terminal" evidence="7">
    <location>
        <begin position="128"/>
        <end position="234"/>
    </location>
</feature>
<evidence type="ECO:0000313" key="9">
    <source>
        <dbReference type="Proteomes" id="UP000284794"/>
    </source>
</evidence>
<evidence type="ECO:0000256" key="3">
    <source>
        <dbReference type="ARBA" id="ARBA00022692"/>
    </source>
</evidence>
<keyword evidence="4 6" id="KW-1133">Transmembrane helix</keyword>
<evidence type="ECO:0000256" key="6">
    <source>
        <dbReference type="SAM" id="Phobius"/>
    </source>
</evidence>
<evidence type="ECO:0000313" key="8">
    <source>
        <dbReference type="EMBL" id="RHD03442.1"/>
    </source>
</evidence>
<evidence type="ECO:0000259" key="7">
    <source>
        <dbReference type="Pfam" id="PF02687"/>
    </source>
</evidence>
<dbReference type="AlphaFoldDB" id="A0A414D3Y4"/>
<reference evidence="8 9" key="1">
    <citation type="submission" date="2018-08" db="EMBL/GenBank/DDBJ databases">
        <title>A genome reference for cultivated species of the human gut microbiota.</title>
        <authorList>
            <person name="Zou Y."/>
            <person name="Xue W."/>
            <person name="Luo G."/>
        </authorList>
    </citation>
    <scope>NUCLEOTIDE SEQUENCE [LARGE SCALE GENOMIC DNA]</scope>
    <source>
        <strain evidence="8 9">AM32-2AC</strain>
    </source>
</reference>
<dbReference type="Proteomes" id="UP000284794">
    <property type="component" value="Unassembled WGS sequence"/>
</dbReference>
<feature type="non-terminal residue" evidence="8">
    <location>
        <position position="1"/>
    </location>
</feature>
<evidence type="ECO:0000256" key="1">
    <source>
        <dbReference type="ARBA" id="ARBA00004651"/>
    </source>
</evidence>
<dbReference type="InterPro" id="IPR003838">
    <property type="entry name" value="ABC3_permease_C"/>
</dbReference>
<dbReference type="Pfam" id="PF02687">
    <property type="entry name" value="FtsX"/>
    <property type="match status" value="1"/>
</dbReference>
<gene>
    <name evidence="8" type="ORF">DW811_14705</name>
</gene>
<dbReference type="EMBL" id="QSIS01000048">
    <property type="protein sequence ID" value="RHD03442.1"/>
    <property type="molecule type" value="Genomic_DNA"/>
</dbReference>
<accession>A0A414D3Y4</accession>
<proteinExistence type="predicted"/>
<feature type="transmembrane region" description="Helical" evidence="6">
    <location>
        <begin position="199"/>
        <end position="223"/>
    </location>
</feature>
<comment type="caution">
    <text evidence="8">The sequence shown here is derived from an EMBL/GenBank/DDBJ whole genome shotgun (WGS) entry which is preliminary data.</text>
</comment>
<evidence type="ECO:0000256" key="5">
    <source>
        <dbReference type="ARBA" id="ARBA00023136"/>
    </source>
</evidence>
<feature type="transmembrane region" description="Helical" evidence="6">
    <location>
        <begin position="129"/>
        <end position="148"/>
    </location>
</feature>
<keyword evidence="2" id="KW-1003">Cell membrane</keyword>
<organism evidence="8 9">
    <name type="scientific">Lachnospira eligens</name>
    <dbReference type="NCBI Taxonomy" id="39485"/>
    <lineage>
        <taxon>Bacteria</taxon>
        <taxon>Bacillati</taxon>
        <taxon>Bacillota</taxon>
        <taxon>Clostridia</taxon>
        <taxon>Lachnospirales</taxon>
        <taxon>Lachnospiraceae</taxon>
        <taxon>Lachnospira</taxon>
    </lineage>
</organism>
<evidence type="ECO:0000256" key="4">
    <source>
        <dbReference type="ARBA" id="ARBA00022989"/>
    </source>
</evidence>
<protein>
    <submittedName>
        <fullName evidence="8">ABC transporter permease</fullName>
    </submittedName>
</protein>
<keyword evidence="3 6" id="KW-0812">Transmembrane</keyword>
<comment type="subcellular location">
    <subcellularLocation>
        <location evidence="1">Cell membrane</location>
        <topology evidence="1">Multi-pass membrane protein</topology>
    </subcellularLocation>
</comment>
<name>A0A414D3Y4_9FIRM</name>
<dbReference type="RefSeq" id="WP_147362814.1">
    <property type="nucleotide sequence ID" value="NZ_QRNP01000142.1"/>
</dbReference>
<evidence type="ECO:0000256" key="2">
    <source>
        <dbReference type="ARBA" id="ARBA00022475"/>
    </source>
</evidence>